<organism evidence="1 2">
    <name type="scientific">Lasius niger</name>
    <name type="common">Black garden ant</name>
    <dbReference type="NCBI Taxonomy" id="67767"/>
    <lineage>
        <taxon>Eukaryota</taxon>
        <taxon>Metazoa</taxon>
        <taxon>Ecdysozoa</taxon>
        <taxon>Arthropoda</taxon>
        <taxon>Hexapoda</taxon>
        <taxon>Insecta</taxon>
        <taxon>Pterygota</taxon>
        <taxon>Neoptera</taxon>
        <taxon>Endopterygota</taxon>
        <taxon>Hymenoptera</taxon>
        <taxon>Apocrita</taxon>
        <taxon>Aculeata</taxon>
        <taxon>Formicoidea</taxon>
        <taxon>Formicidae</taxon>
        <taxon>Formicinae</taxon>
        <taxon>Lasius</taxon>
        <taxon>Lasius</taxon>
    </lineage>
</organism>
<dbReference type="InterPro" id="IPR052709">
    <property type="entry name" value="Transposase-MT_Hybrid"/>
</dbReference>
<sequence length="138" mass="15889">MESEPRSGRPATARTPENVERVRIAINKNRCLTVRELEEDLGIPKTIVSEILTQDLGMSRVAAKFVPRLLTQLQKNYRVEVAQDNLETIRNNLEFLKKVITGDESWSTAMTLRQKPNLFSGRRQKNNNRRKRVKIGAM</sequence>
<gene>
    <name evidence="1" type="ORF">RF55_16422</name>
</gene>
<comment type="caution">
    <text evidence="1">The sequence shown here is derived from an EMBL/GenBank/DDBJ whole genome shotgun (WGS) entry which is preliminary data.</text>
</comment>
<reference evidence="1 2" key="1">
    <citation type="submission" date="2015-04" db="EMBL/GenBank/DDBJ databases">
        <title>Lasius niger genome sequencing.</title>
        <authorList>
            <person name="Konorov E.A."/>
            <person name="Nikitin M.A."/>
            <person name="Kirill M.V."/>
            <person name="Chang P."/>
        </authorList>
    </citation>
    <scope>NUCLEOTIDE SEQUENCE [LARGE SCALE GENOMIC DNA]</scope>
    <source>
        <tissue evidence="1">Whole</tissue>
    </source>
</reference>
<accession>A0A0J7K4S2</accession>
<protein>
    <submittedName>
        <fullName evidence="1">Uncharacterized protein</fullName>
    </submittedName>
</protein>
<dbReference type="EMBL" id="LBMM01014449">
    <property type="protein sequence ID" value="KMQ85176.1"/>
    <property type="molecule type" value="Genomic_DNA"/>
</dbReference>
<dbReference type="Proteomes" id="UP000036403">
    <property type="component" value="Unassembled WGS sequence"/>
</dbReference>
<keyword evidence="2" id="KW-1185">Reference proteome</keyword>
<evidence type="ECO:0000313" key="2">
    <source>
        <dbReference type="Proteomes" id="UP000036403"/>
    </source>
</evidence>
<dbReference type="OrthoDB" id="10033972at2759"/>
<dbReference type="Gene3D" id="3.30.420.10">
    <property type="entry name" value="Ribonuclease H-like superfamily/Ribonuclease H"/>
    <property type="match status" value="1"/>
</dbReference>
<dbReference type="PaxDb" id="67767-A0A0J7K4S2"/>
<evidence type="ECO:0000313" key="1">
    <source>
        <dbReference type="EMBL" id="KMQ85176.1"/>
    </source>
</evidence>
<dbReference type="PANTHER" id="PTHR46060">
    <property type="entry name" value="MARINER MOS1 TRANSPOSASE-LIKE PROTEIN"/>
    <property type="match status" value="1"/>
</dbReference>
<dbReference type="InterPro" id="IPR036397">
    <property type="entry name" value="RNaseH_sf"/>
</dbReference>
<dbReference type="STRING" id="67767.A0A0J7K4S2"/>
<dbReference type="PANTHER" id="PTHR46060:SF1">
    <property type="entry name" value="MARINER MOS1 TRANSPOSASE-LIKE PROTEIN"/>
    <property type="match status" value="1"/>
</dbReference>
<dbReference type="AlphaFoldDB" id="A0A0J7K4S2"/>
<name>A0A0J7K4S2_LASNI</name>
<proteinExistence type="predicted"/>
<dbReference type="GO" id="GO:0003676">
    <property type="term" value="F:nucleic acid binding"/>
    <property type="evidence" value="ECO:0007669"/>
    <property type="project" value="InterPro"/>
</dbReference>